<keyword evidence="3" id="KW-1185">Reference proteome</keyword>
<evidence type="ECO:0000313" key="3">
    <source>
        <dbReference type="Proteomes" id="UP001597453"/>
    </source>
</evidence>
<dbReference type="Gene3D" id="1.10.287.1060">
    <property type="entry name" value="ESAT-6-like"/>
    <property type="match status" value="1"/>
</dbReference>
<accession>A0ABW5RJC5</accession>
<evidence type="ECO:0000256" key="1">
    <source>
        <dbReference type="RuleBase" id="RU362001"/>
    </source>
</evidence>
<dbReference type="Proteomes" id="UP001597453">
    <property type="component" value="Unassembled WGS sequence"/>
</dbReference>
<gene>
    <name evidence="2" type="ORF">ACFSUQ_06580</name>
</gene>
<dbReference type="RefSeq" id="WP_066058515.1">
    <property type="nucleotide sequence ID" value="NZ_JBHUNF010000004.1"/>
</dbReference>
<proteinExistence type="inferred from homology"/>
<evidence type="ECO:0000313" key="2">
    <source>
        <dbReference type="EMBL" id="MFD2674959.1"/>
    </source>
</evidence>
<organism evidence="2 3">
    <name type="scientific">Gulosibacter bifidus</name>
    <dbReference type="NCBI Taxonomy" id="272239"/>
    <lineage>
        <taxon>Bacteria</taxon>
        <taxon>Bacillati</taxon>
        <taxon>Actinomycetota</taxon>
        <taxon>Actinomycetes</taxon>
        <taxon>Micrococcales</taxon>
        <taxon>Microbacteriaceae</taxon>
        <taxon>Gulosibacter</taxon>
    </lineage>
</organism>
<name>A0ABW5RJC5_9MICO</name>
<dbReference type="EMBL" id="JBHUNF010000004">
    <property type="protein sequence ID" value="MFD2674959.1"/>
    <property type="molecule type" value="Genomic_DNA"/>
</dbReference>
<reference evidence="3" key="1">
    <citation type="journal article" date="2019" name="Int. J. Syst. Evol. Microbiol.">
        <title>The Global Catalogue of Microorganisms (GCM) 10K type strain sequencing project: providing services to taxonomists for standard genome sequencing and annotation.</title>
        <authorList>
            <consortium name="The Broad Institute Genomics Platform"/>
            <consortium name="The Broad Institute Genome Sequencing Center for Infectious Disease"/>
            <person name="Wu L."/>
            <person name="Ma J."/>
        </authorList>
    </citation>
    <scope>NUCLEOTIDE SEQUENCE [LARGE SCALE GENOMIC DNA]</scope>
    <source>
        <strain evidence="3">TISTR 1511</strain>
    </source>
</reference>
<protein>
    <recommendedName>
        <fullName evidence="1">ESAT-6-like protein</fullName>
    </recommendedName>
</protein>
<dbReference type="SUPFAM" id="SSF140453">
    <property type="entry name" value="EsxAB dimer-like"/>
    <property type="match status" value="1"/>
</dbReference>
<dbReference type="InterPro" id="IPR036689">
    <property type="entry name" value="ESAT-6-like_sf"/>
</dbReference>
<dbReference type="Pfam" id="PF06013">
    <property type="entry name" value="WXG100"/>
    <property type="match status" value="1"/>
</dbReference>
<comment type="caution">
    <text evidence="2">The sequence shown here is derived from an EMBL/GenBank/DDBJ whole genome shotgun (WGS) entry which is preliminary data.</text>
</comment>
<comment type="similarity">
    <text evidence="1">Belongs to the WXG100 family.</text>
</comment>
<sequence>MDIRVNYGTMESAQQQLSQGNSNIENTLDGLETQLNGMVAQWEGSAQGAYQNARAQWDNAMAQMKVALNKLNQLMGETAMDMNATDRKGANRFGG</sequence>
<dbReference type="NCBIfam" id="TIGR03930">
    <property type="entry name" value="WXG100_ESAT6"/>
    <property type="match status" value="1"/>
</dbReference>
<dbReference type="InterPro" id="IPR010310">
    <property type="entry name" value="T7SS_ESAT-6-like"/>
</dbReference>